<name>A0ABN8LSG4_9CNID</name>
<protein>
    <recommendedName>
        <fullName evidence="2">small monomeric GTPase</fullName>
        <ecNumber evidence="2">3.6.5.2</ecNumber>
    </recommendedName>
</protein>
<dbReference type="SMART" id="SM00175">
    <property type="entry name" value="RAB"/>
    <property type="match status" value="1"/>
</dbReference>
<feature type="region of interest" description="Disordered" evidence="5">
    <location>
        <begin position="251"/>
        <end position="271"/>
    </location>
</feature>
<sequence>SEYELASFRREGPSENIEYCLCPYDKKFKAKDMKKSALTRQSSSSSKHTNSHSVEKDSSRQAMKGRRKLGLSTQVNLRNIRIAVMGQDGVGKTALTVRFLTRRFIGEYDQTLETTTRHHVDVDGEYLALDILDTAGKNTDEKMENIIAYADIFLVLYSITDRASFQEAGKIVKYIRRHRTLDSSSIIIAGTKTDLEHFRKVRETDGSRLTYSLNCGFFEISISEDYRETMNMFNDILRQYLNAHPSHDSSAMISTCPSPTPPNALSPSKEIKSPSSWAKVKGLKTMPFRRKSVQTAAC</sequence>
<dbReference type="SUPFAM" id="SSF52540">
    <property type="entry name" value="P-loop containing nucleoside triphosphate hydrolases"/>
    <property type="match status" value="1"/>
</dbReference>
<dbReference type="SMART" id="SM00173">
    <property type="entry name" value="RAS"/>
    <property type="match status" value="1"/>
</dbReference>
<dbReference type="InterPro" id="IPR005225">
    <property type="entry name" value="Small_GTP-bd"/>
</dbReference>
<feature type="compositionally biased region" description="Low complexity" evidence="5">
    <location>
        <begin position="42"/>
        <end position="52"/>
    </location>
</feature>
<comment type="caution">
    <text evidence="6">The sequence shown here is derived from an EMBL/GenBank/DDBJ whole genome shotgun (WGS) entry which is preliminary data.</text>
</comment>
<dbReference type="PROSITE" id="PS51419">
    <property type="entry name" value="RAB"/>
    <property type="match status" value="1"/>
</dbReference>
<dbReference type="NCBIfam" id="TIGR00231">
    <property type="entry name" value="small_GTP"/>
    <property type="match status" value="1"/>
</dbReference>
<dbReference type="InterPro" id="IPR027417">
    <property type="entry name" value="P-loop_NTPase"/>
</dbReference>
<evidence type="ECO:0000256" key="5">
    <source>
        <dbReference type="SAM" id="MobiDB-lite"/>
    </source>
</evidence>
<accession>A0ABN8LSG4</accession>
<evidence type="ECO:0000256" key="4">
    <source>
        <dbReference type="ARBA" id="ARBA00048098"/>
    </source>
</evidence>
<feature type="non-terminal residue" evidence="6">
    <location>
        <position position="1"/>
    </location>
</feature>
<dbReference type="Gene3D" id="3.40.50.300">
    <property type="entry name" value="P-loop containing nucleotide triphosphate hydrolases"/>
    <property type="match status" value="1"/>
</dbReference>
<evidence type="ECO:0000256" key="1">
    <source>
        <dbReference type="ARBA" id="ARBA00008344"/>
    </source>
</evidence>
<dbReference type="SMART" id="SM00174">
    <property type="entry name" value="RHO"/>
    <property type="match status" value="1"/>
</dbReference>
<comment type="similarity">
    <text evidence="1">Belongs to the small GTPase superfamily. Ras family.</text>
</comment>
<dbReference type="EC" id="3.6.5.2" evidence="2"/>
<reference evidence="6 7" key="1">
    <citation type="submission" date="2022-05" db="EMBL/GenBank/DDBJ databases">
        <authorList>
            <consortium name="Genoscope - CEA"/>
            <person name="William W."/>
        </authorList>
    </citation>
    <scope>NUCLEOTIDE SEQUENCE [LARGE SCALE GENOMIC DNA]</scope>
</reference>
<keyword evidence="7" id="KW-1185">Reference proteome</keyword>
<dbReference type="EMBL" id="CALNXI010000134">
    <property type="protein sequence ID" value="CAH3020031.1"/>
    <property type="molecule type" value="Genomic_DNA"/>
</dbReference>
<dbReference type="PRINTS" id="PR00449">
    <property type="entry name" value="RASTRNSFRMNG"/>
</dbReference>
<evidence type="ECO:0000256" key="2">
    <source>
        <dbReference type="ARBA" id="ARBA00011984"/>
    </source>
</evidence>
<dbReference type="InterPro" id="IPR051065">
    <property type="entry name" value="Ras-related_GTPase"/>
</dbReference>
<evidence type="ECO:0000313" key="7">
    <source>
        <dbReference type="Proteomes" id="UP001159427"/>
    </source>
</evidence>
<dbReference type="PANTHER" id="PTHR45704">
    <property type="entry name" value="RAS-LIKE FAMILY MEMBER 11"/>
    <property type="match status" value="1"/>
</dbReference>
<organism evidence="6 7">
    <name type="scientific">Porites evermanni</name>
    <dbReference type="NCBI Taxonomy" id="104178"/>
    <lineage>
        <taxon>Eukaryota</taxon>
        <taxon>Metazoa</taxon>
        <taxon>Cnidaria</taxon>
        <taxon>Anthozoa</taxon>
        <taxon>Hexacorallia</taxon>
        <taxon>Scleractinia</taxon>
        <taxon>Fungiina</taxon>
        <taxon>Poritidae</taxon>
        <taxon>Porites</taxon>
    </lineage>
</organism>
<keyword evidence="3" id="KW-0378">Hydrolase</keyword>
<dbReference type="PROSITE" id="PS51421">
    <property type="entry name" value="RAS"/>
    <property type="match status" value="1"/>
</dbReference>
<evidence type="ECO:0000313" key="6">
    <source>
        <dbReference type="EMBL" id="CAH3020031.1"/>
    </source>
</evidence>
<dbReference type="Proteomes" id="UP001159427">
    <property type="component" value="Unassembled WGS sequence"/>
</dbReference>
<proteinExistence type="inferred from homology"/>
<gene>
    <name evidence="6" type="ORF">PEVE_00005335</name>
</gene>
<evidence type="ECO:0000256" key="3">
    <source>
        <dbReference type="ARBA" id="ARBA00022801"/>
    </source>
</evidence>
<comment type="catalytic activity">
    <reaction evidence="4">
        <text>GTP + H2O = GDP + phosphate + H(+)</text>
        <dbReference type="Rhea" id="RHEA:19669"/>
        <dbReference type="ChEBI" id="CHEBI:15377"/>
        <dbReference type="ChEBI" id="CHEBI:15378"/>
        <dbReference type="ChEBI" id="CHEBI:37565"/>
        <dbReference type="ChEBI" id="CHEBI:43474"/>
        <dbReference type="ChEBI" id="CHEBI:58189"/>
        <dbReference type="EC" id="3.6.5.2"/>
    </reaction>
</comment>
<dbReference type="Pfam" id="PF00071">
    <property type="entry name" value="Ras"/>
    <property type="match status" value="1"/>
</dbReference>
<feature type="region of interest" description="Disordered" evidence="5">
    <location>
        <begin position="33"/>
        <end position="65"/>
    </location>
</feature>
<dbReference type="InterPro" id="IPR001806">
    <property type="entry name" value="Small_GTPase"/>
</dbReference>